<evidence type="ECO:0000313" key="2">
    <source>
        <dbReference type="Proteomes" id="UP000474042"/>
    </source>
</evidence>
<accession>A0A6L9EQN2</accession>
<organism evidence="1 2">
    <name type="scientific">Clostridium butyricum</name>
    <dbReference type="NCBI Taxonomy" id="1492"/>
    <lineage>
        <taxon>Bacteria</taxon>
        <taxon>Bacillati</taxon>
        <taxon>Bacillota</taxon>
        <taxon>Clostridia</taxon>
        <taxon>Eubacteriales</taxon>
        <taxon>Clostridiaceae</taxon>
        <taxon>Clostridium</taxon>
    </lineage>
</organism>
<reference evidence="1 2" key="1">
    <citation type="submission" date="2020-01" db="EMBL/GenBank/DDBJ databases">
        <title>Genome sequence of a 1,3-propanediol producer, Clostridium butyricum S3.</title>
        <authorList>
            <person name="Zhou J."/>
        </authorList>
    </citation>
    <scope>NUCLEOTIDE SEQUENCE [LARGE SCALE GENOMIC DNA]</scope>
    <source>
        <strain evidence="1 2">S3</strain>
    </source>
</reference>
<protein>
    <submittedName>
        <fullName evidence="1">Uncharacterized protein</fullName>
    </submittedName>
</protein>
<dbReference type="AlphaFoldDB" id="A0A6L9EQN2"/>
<dbReference type="Proteomes" id="UP000474042">
    <property type="component" value="Unassembled WGS sequence"/>
</dbReference>
<proteinExistence type="predicted"/>
<sequence>MRTLITGNGINIQFGGYSNTNESILIRAIKSVKENDFPKNIITQDTNDILILIGTLFLEIQEILKGNDDKYTICNDERVSLDDFKKRYKNRKNLRLTDVGFEDYYLIYDLLCNKNRLENPDKYYAREALKMFFLHSIYNKGSVNNIYKNYPNSLKEFFKQFNNIFTTNYDKNIELFTNKEVYYLHGAFHIKDHKYNPENLRNKLSDEPLKDFKLDENYYYLYSNVLTSYSGFSKEFVIKQNILANECLEKMANGYFEHPETQADIESWKDSKNLLVRNMYESIKLKIKNPDLKFEVQYPIKEFDDIEGEFDIVGLSPNNDTHIFKAINDNNKLTSGAYYYYDKSEVKIVKRLLNNINMTYIDVKKLWKQYE</sequence>
<gene>
    <name evidence="1" type="ORF">GND98_014355</name>
</gene>
<comment type="caution">
    <text evidence="1">The sequence shown here is derived from an EMBL/GenBank/DDBJ whole genome shotgun (WGS) entry which is preliminary data.</text>
</comment>
<evidence type="ECO:0000313" key="1">
    <source>
        <dbReference type="EMBL" id="NAS19020.1"/>
    </source>
</evidence>
<dbReference type="EMBL" id="WOFV02000052">
    <property type="protein sequence ID" value="NAS19020.1"/>
    <property type="molecule type" value="Genomic_DNA"/>
</dbReference>
<name>A0A6L9EQN2_CLOBU</name>